<reference evidence="4" key="1">
    <citation type="submission" date="2015-12" db="EMBL/GenBank/DDBJ databases">
        <title>First venom gland Transcriptomic analysis of Iranian yellow scorpion 'Odontobuthus doriae'.</title>
        <authorList>
            <person name="Naderi Soorki M."/>
            <person name="Galehdari H."/>
            <person name="Jalali A."/>
            <person name="Baradaran M."/>
        </authorList>
    </citation>
    <scope>NUCLEOTIDE SEQUENCE</scope>
</reference>
<evidence type="ECO:0000256" key="2">
    <source>
        <dbReference type="ARBA" id="ARBA00022525"/>
    </source>
</evidence>
<dbReference type="InterPro" id="IPR036574">
    <property type="entry name" value="Scorpion_toxin-like_sf"/>
</dbReference>
<dbReference type="SUPFAM" id="SSF57095">
    <property type="entry name" value="Scorpion toxin-like"/>
    <property type="match status" value="1"/>
</dbReference>
<keyword evidence="3" id="KW-0800">Toxin</keyword>
<dbReference type="InterPro" id="IPR008911">
    <property type="entry name" value="Toxin_alpha-KTx_8/9"/>
</dbReference>
<sequence length="43" mass="4440">MNAMMAIISEPGVEAVGCEECPAHCKGKNAKPTCDNGVCNCNV</sequence>
<dbReference type="GO" id="GO:0005576">
    <property type="term" value="C:extracellular region"/>
    <property type="evidence" value="ECO:0007669"/>
    <property type="project" value="UniProtKB-SubCell"/>
</dbReference>
<comment type="subcellular location">
    <subcellularLocation>
        <location evidence="1">Secreted</location>
    </subcellularLocation>
</comment>
<dbReference type="Pfam" id="PF05453">
    <property type="entry name" value="Toxin_6"/>
    <property type="match status" value="1"/>
</dbReference>
<dbReference type="AlphaFoldDB" id="A0A0U3YD40"/>
<proteinExistence type="evidence at transcript level"/>
<keyword evidence="2" id="KW-0964">Secreted</keyword>
<dbReference type="GO" id="GO:0008200">
    <property type="term" value="F:ion channel inhibitor activity"/>
    <property type="evidence" value="ECO:0007669"/>
    <property type="project" value="InterPro"/>
</dbReference>
<accession>A0A0U3YD40</accession>
<evidence type="ECO:0000256" key="1">
    <source>
        <dbReference type="ARBA" id="ARBA00004613"/>
    </source>
</evidence>
<dbReference type="EMBL" id="KU365856">
    <property type="protein sequence ID" value="ALX72354.1"/>
    <property type="molecule type" value="mRNA"/>
</dbReference>
<name>A0A0U3YD40_ODODO</name>
<organism evidence="4">
    <name type="scientific">Odontobuthus doriae</name>
    <name type="common">Yellow Iranian scorpion</name>
    <dbReference type="NCBI Taxonomy" id="342590"/>
    <lineage>
        <taxon>Eukaryota</taxon>
        <taxon>Metazoa</taxon>
        <taxon>Ecdysozoa</taxon>
        <taxon>Arthropoda</taxon>
        <taxon>Chelicerata</taxon>
        <taxon>Arachnida</taxon>
        <taxon>Scorpiones</taxon>
        <taxon>Buthida</taxon>
        <taxon>Buthoidea</taxon>
        <taxon>Buthidae</taxon>
        <taxon>Odontobuthus</taxon>
    </lineage>
</organism>
<gene>
    <name evidence="4" type="primary">CaTx1</name>
</gene>
<evidence type="ECO:0000313" key="4">
    <source>
        <dbReference type="EMBL" id="ALX72354.1"/>
    </source>
</evidence>
<dbReference type="GO" id="GO:0090729">
    <property type="term" value="F:toxin activity"/>
    <property type="evidence" value="ECO:0007669"/>
    <property type="project" value="UniProtKB-KW"/>
</dbReference>
<evidence type="ECO:0000256" key="3">
    <source>
        <dbReference type="ARBA" id="ARBA00022656"/>
    </source>
</evidence>
<protein>
    <submittedName>
        <fullName evidence="4">Calcium channel toxin CaTx1</fullName>
    </submittedName>
</protein>